<evidence type="ECO:0000256" key="1">
    <source>
        <dbReference type="SAM" id="Phobius"/>
    </source>
</evidence>
<dbReference type="InterPro" id="IPR038330">
    <property type="entry name" value="TspO/MBR-related_sf"/>
</dbReference>
<feature type="transmembrane region" description="Helical" evidence="1">
    <location>
        <begin position="205"/>
        <end position="222"/>
    </location>
</feature>
<feature type="transmembrane region" description="Helical" evidence="1">
    <location>
        <begin position="107"/>
        <end position="126"/>
    </location>
</feature>
<reference evidence="2 3" key="1">
    <citation type="submission" date="2015-07" db="EMBL/GenBank/DDBJ databases">
        <title>Genome sequence of Levilinea saccharolytica DSM 16555.</title>
        <authorList>
            <person name="Hemp J."/>
            <person name="Ward L.M."/>
            <person name="Pace L.A."/>
            <person name="Fischer W.W."/>
        </authorList>
    </citation>
    <scope>NUCLEOTIDE SEQUENCE [LARGE SCALE GENOMIC DNA]</scope>
    <source>
        <strain evidence="2 3">KIBI-1</strain>
    </source>
</reference>
<organism evidence="2 3">
    <name type="scientific">Levilinea saccharolytica</name>
    <dbReference type="NCBI Taxonomy" id="229921"/>
    <lineage>
        <taxon>Bacteria</taxon>
        <taxon>Bacillati</taxon>
        <taxon>Chloroflexota</taxon>
        <taxon>Anaerolineae</taxon>
        <taxon>Anaerolineales</taxon>
        <taxon>Anaerolineaceae</taxon>
        <taxon>Levilinea</taxon>
    </lineage>
</organism>
<dbReference type="Proteomes" id="UP000050501">
    <property type="component" value="Unassembled WGS sequence"/>
</dbReference>
<feature type="transmembrane region" description="Helical" evidence="1">
    <location>
        <begin position="147"/>
        <end position="168"/>
    </location>
</feature>
<feature type="transmembrane region" description="Helical" evidence="1">
    <location>
        <begin position="180"/>
        <end position="198"/>
    </location>
</feature>
<dbReference type="PANTHER" id="PTHR33802:SF1">
    <property type="entry name" value="XK-RELATED PROTEIN"/>
    <property type="match status" value="1"/>
</dbReference>
<feature type="transmembrane region" description="Helical" evidence="1">
    <location>
        <begin position="84"/>
        <end position="101"/>
    </location>
</feature>
<protein>
    <recommendedName>
        <fullName evidence="4">Tryptophan-rich sensory protein</fullName>
    </recommendedName>
</protein>
<feature type="transmembrane region" description="Helical" evidence="1">
    <location>
        <begin position="228"/>
        <end position="246"/>
    </location>
</feature>
<keyword evidence="3" id="KW-1185">Reference proteome</keyword>
<dbReference type="RefSeq" id="WP_075070912.1">
    <property type="nucleotide sequence ID" value="NZ_LGCM01000013.1"/>
</dbReference>
<dbReference type="PATRIC" id="fig|229921.5.peg.2525"/>
<proteinExistence type="predicted"/>
<dbReference type="EMBL" id="LGCM01000013">
    <property type="protein sequence ID" value="KPL90070.1"/>
    <property type="molecule type" value="Genomic_DNA"/>
</dbReference>
<keyword evidence="1" id="KW-1133">Transmembrane helix</keyword>
<dbReference type="PANTHER" id="PTHR33802">
    <property type="entry name" value="SI:CH211-161H7.5-RELATED"/>
    <property type="match status" value="1"/>
</dbReference>
<keyword evidence="1" id="KW-0472">Membrane</keyword>
<evidence type="ECO:0000313" key="2">
    <source>
        <dbReference type="EMBL" id="KPL90070.1"/>
    </source>
</evidence>
<evidence type="ECO:0008006" key="4">
    <source>
        <dbReference type="Google" id="ProtNLM"/>
    </source>
</evidence>
<comment type="caution">
    <text evidence="2">The sequence shown here is derived from an EMBL/GenBank/DDBJ whole genome shotgun (WGS) entry which is preliminary data.</text>
</comment>
<keyword evidence="1" id="KW-0812">Transmembrane</keyword>
<sequence>MNRDIARQFSVIFTTLFALVLNGAANALPLNGRNTGEISDSFNVLFVPAGYVFSIWGLIYIALLAYTVYQALPAQRQNPRLRATGWWVSLTSIANGVWIVFWHYGLYTLSLVTMLVLLAALLVIYLRLKIGKTRFSTLEKFTVSAPFSIYLGWITVATLANATALFSYLGWNGWGISDVAWTLILLAVGVGVAAVMAFTRSDIGYLLVLVWAFAGISVRWAALPPLNLAGYAAAGLVLALLAASRVRRPARA</sequence>
<evidence type="ECO:0000313" key="3">
    <source>
        <dbReference type="Proteomes" id="UP000050501"/>
    </source>
</evidence>
<dbReference type="Gene3D" id="1.20.1260.100">
    <property type="entry name" value="TspO/MBR protein"/>
    <property type="match status" value="1"/>
</dbReference>
<accession>A0A0P6YA60</accession>
<dbReference type="STRING" id="229921.ADN01_02650"/>
<gene>
    <name evidence="2" type="ORF">ADN01_02650</name>
</gene>
<name>A0A0P6YA60_9CHLR</name>
<dbReference type="AlphaFoldDB" id="A0A0P6YA60"/>
<feature type="transmembrane region" description="Helical" evidence="1">
    <location>
        <begin position="51"/>
        <end position="72"/>
    </location>
</feature>